<keyword evidence="1 7" id="KW-0328">Glycosyltransferase</keyword>
<dbReference type="InterPro" id="IPR004803">
    <property type="entry name" value="TGT"/>
</dbReference>
<dbReference type="Gene3D" id="3.20.20.105">
    <property type="entry name" value="Queuine tRNA-ribosyltransferase-like"/>
    <property type="match status" value="1"/>
</dbReference>
<dbReference type="GO" id="GO:0046872">
    <property type="term" value="F:metal ion binding"/>
    <property type="evidence" value="ECO:0007669"/>
    <property type="project" value="UniProtKB-KW"/>
</dbReference>
<evidence type="ECO:0000256" key="1">
    <source>
        <dbReference type="ARBA" id="ARBA00022676"/>
    </source>
</evidence>
<dbReference type="InterPro" id="IPR036511">
    <property type="entry name" value="TGT-like_sf"/>
</dbReference>
<evidence type="ECO:0000313" key="10">
    <source>
        <dbReference type="Proteomes" id="UP000824088"/>
    </source>
</evidence>
<dbReference type="FunFam" id="3.20.20.105:FF:000001">
    <property type="entry name" value="Queuine tRNA-ribosyltransferase"/>
    <property type="match status" value="1"/>
</dbReference>
<comment type="caution">
    <text evidence="9">The sequence shown here is derived from an EMBL/GenBank/DDBJ whole genome shotgun (WGS) entry which is preliminary data.</text>
</comment>
<keyword evidence="5 7" id="KW-0862">Zinc</keyword>
<evidence type="ECO:0000256" key="2">
    <source>
        <dbReference type="ARBA" id="ARBA00022679"/>
    </source>
</evidence>
<feature type="binding site" evidence="7">
    <location>
        <position position="307"/>
    </location>
    <ligand>
        <name>Zn(2+)</name>
        <dbReference type="ChEBI" id="CHEBI:29105"/>
    </ligand>
</feature>
<dbReference type="PANTHER" id="PTHR46499">
    <property type="entry name" value="QUEUINE TRNA-RIBOSYLTRANSFERASE"/>
    <property type="match status" value="1"/>
</dbReference>
<feature type="binding site" evidence="7">
    <location>
        <position position="187"/>
    </location>
    <ligand>
        <name>substrate</name>
    </ligand>
</feature>
<feature type="domain" description="tRNA-guanine(15) transglycosylase-like" evidence="8">
    <location>
        <begin position="12"/>
        <end position="366"/>
    </location>
</feature>
<dbReference type="Proteomes" id="UP000824088">
    <property type="component" value="Unassembled WGS sequence"/>
</dbReference>
<keyword evidence="7" id="KW-0479">Metal-binding</keyword>
<dbReference type="GO" id="GO:0005829">
    <property type="term" value="C:cytosol"/>
    <property type="evidence" value="ECO:0007669"/>
    <property type="project" value="TreeGrafter"/>
</dbReference>
<keyword evidence="3 7" id="KW-0819">tRNA processing</keyword>
<evidence type="ECO:0000256" key="3">
    <source>
        <dbReference type="ARBA" id="ARBA00022694"/>
    </source>
</evidence>
<feature type="binding site" evidence="7">
    <location>
        <position position="302"/>
    </location>
    <ligand>
        <name>Zn(2+)</name>
        <dbReference type="ChEBI" id="CHEBI:29105"/>
    </ligand>
</feature>
<reference evidence="9" key="1">
    <citation type="submission" date="2020-10" db="EMBL/GenBank/DDBJ databases">
        <authorList>
            <person name="Gilroy R."/>
        </authorList>
    </citation>
    <scope>NUCLEOTIDE SEQUENCE</scope>
    <source>
        <strain evidence="9">1063</strain>
    </source>
</reference>
<dbReference type="HAMAP" id="MF_00168">
    <property type="entry name" value="Q_tRNA_Tgt"/>
    <property type="match status" value="1"/>
</dbReference>
<gene>
    <name evidence="7 9" type="primary">tgt</name>
    <name evidence="9" type="ORF">IAD51_00120</name>
</gene>
<comment type="function">
    <text evidence="7">Catalyzes the base-exchange of a guanine (G) residue with the queuine precursor 7-aminomethyl-7-deazaguanine (PreQ1) at position 34 (anticodon wobble position) in tRNAs with GU(N) anticodons (tRNA-Asp, -Asn, -His and -Tyr). Catalysis occurs through a double-displacement mechanism. The nucleophile active site attacks the C1' of nucleotide 34 to detach the guanine base from the RNA, forming a covalent enzyme-RNA intermediate. The proton acceptor active site deprotonates the incoming PreQ1, allowing a nucleophilic attack on the C1' of the ribose to form the product. After dissociation, two additional enzymatic reactions on the tRNA convert PreQ1 to queuine (Q), resulting in the hypermodified nucleoside queuosine (7-(((4,5-cis-dihydroxy-2-cyclopenten-1-yl)amino)methyl)-7-deazaguanosine).</text>
</comment>
<dbReference type="EMBL" id="DVMN01000002">
    <property type="protein sequence ID" value="HIU20636.1"/>
    <property type="molecule type" value="Genomic_DNA"/>
</dbReference>
<feature type="binding site" evidence="7">
    <location>
        <position position="333"/>
    </location>
    <ligand>
        <name>Zn(2+)</name>
        <dbReference type="ChEBI" id="CHEBI:29105"/>
    </ligand>
</feature>
<feature type="active site" description="Nucleophile" evidence="7">
    <location>
        <position position="264"/>
    </location>
</feature>
<comment type="cofactor">
    <cofactor evidence="7">
        <name>Zn(2+)</name>
        <dbReference type="ChEBI" id="CHEBI:29105"/>
    </cofactor>
    <text evidence="7">Binds 1 zinc ion per subunit.</text>
</comment>
<dbReference type="GO" id="GO:0008479">
    <property type="term" value="F:tRNA-guanosine(34) queuine transglycosylase activity"/>
    <property type="evidence" value="ECO:0007669"/>
    <property type="project" value="UniProtKB-UniRule"/>
</dbReference>
<feature type="region of interest" description="RNA binding" evidence="7">
    <location>
        <begin position="245"/>
        <end position="251"/>
    </location>
</feature>
<protein>
    <recommendedName>
        <fullName evidence="7">Queuine tRNA-ribosyltransferase</fullName>
        <ecNumber evidence="7">2.4.2.29</ecNumber>
    </recommendedName>
    <alternativeName>
        <fullName evidence="7">Guanine insertion enzyme</fullName>
    </alternativeName>
    <alternativeName>
        <fullName evidence="7">tRNA-guanine transglycosylase</fullName>
    </alternativeName>
</protein>
<comment type="catalytic activity">
    <reaction evidence="6 7">
        <text>7-aminomethyl-7-carbaguanine + guanosine(34) in tRNA = 7-aminomethyl-7-carbaguanosine(34) in tRNA + guanine</text>
        <dbReference type="Rhea" id="RHEA:24104"/>
        <dbReference type="Rhea" id="RHEA-COMP:10341"/>
        <dbReference type="Rhea" id="RHEA-COMP:10342"/>
        <dbReference type="ChEBI" id="CHEBI:16235"/>
        <dbReference type="ChEBI" id="CHEBI:58703"/>
        <dbReference type="ChEBI" id="CHEBI:74269"/>
        <dbReference type="ChEBI" id="CHEBI:82833"/>
        <dbReference type="EC" id="2.4.2.29"/>
    </reaction>
</comment>
<proteinExistence type="inferred from homology"/>
<dbReference type="SUPFAM" id="SSF51713">
    <property type="entry name" value="tRNA-guanine transglycosylase"/>
    <property type="match status" value="1"/>
</dbReference>
<keyword evidence="2 7" id="KW-0808">Transferase</keyword>
<feature type="binding site" evidence="7">
    <location>
        <position position="304"/>
    </location>
    <ligand>
        <name>Zn(2+)</name>
        <dbReference type="ChEBI" id="CHEBI:29105"/>
    </ligand>
</feature>
<feature type="region of interest" description="RNA binding; important for wobble base 34 recognition" evidence="7">
    <location>
        <begin position="269"/>
        <end position="273"/>
    </location>
</feature>
<comment type="pathway">
    <text evidence="7">tRNA modification; tRNA-queuosine biosynthesis.</text>
</comment>
<dbReference type="Pfam" id="PF01702">
    <property type="entry name" value="TGT"/>
    <property type="match status" value="1"/>
</dbReference>
<evidence type="ECO:0000313" key="9">
    <source>
        <dbReference type="EMBL" id="HIU20636.1"/>
    </source>
</evidence>
<evidence type="ECO:0000256" key="4">
    <source>
        <dbReference type="ARBA" id="ARBA00022785"/>
    </source>
</evidence>
<dbReference type="EC" id="2.4.2.29" evidence="7"/>
<evidence type="ECO:0000256" key="5">
    <source>
        <dbReference type="ARBA" id="ARBA00022833"/>
    </source>
</evidence>
<dbReference type="GO" id="GO:0008616">
    <property type="term" value="P:tRNA queuosine(34) biosynthetic process"/>
    <property type="evidence" value="ECO:0007669"/>
    <property type="project" value="UniProtKB-UniRule"/>
</dbReference>
<accession>A0A9D1HQE9</accession>
<evidence type="ECO:0000259" key="8">
    <source>
        <dbReference type="Pfam" id="PF01702"/>
    </source>
</evidence>
<evidence type="ECO:0000256" key="6">
    <source>
        <dbReference type="ARBA" id="ARBA00050112"/>
    </source>
</evidence>
<comment type="similarity">
    <text evidence="7">Belongs to the queuine tRNA-ribosyltransferase family.</text>
</comment>
<evidence type="ECO:0000256" key="7">
    <source>
        <dbReference type="HAMAP-Rule" id="MF_00168"/>
    </source>
</evidence>
<dbReference type="PANTHER" id="PTHR46499:SF1">
    <property type="entry name" value="QUEUINE TRNA-RIBOSYLTRANSFERASE"/>
    <property type="match status" value="1"/>
</dbReference>
<name>A0A9D1HQE9_9FIRM</name>
<reference evidence="9" key="2">
    <citation type="journal article" date="2021" name="PeerJ">
        <title>Extensive microbial diversity within the chicken gut microbiome revealed by metagenomics and culture.</title>
        <authorList>
            <person name="Gilroy R."/>
            <person name="Ravi A."/>
            <person name="Getino M."/>
            <person name="Pursley I."/>
            <person name="Horton D.L."/>
            <person name="Alikhan N.F."/>
            <person name="Baker D."/>
            <person name="Gharbi K."/>
            <person name="Hall N."/>
            <person name="Watson M."/>
            <person name="Adriaenssens E.M."/>
            <person name="Foster-Nyarko E."/>
            <person name="Jarju S."/>
            <person name="Secka A."/>
            <person name="Antonio M."/>
            <person name="Oren A."/>
            <person name="Chaudhuri R.R."/>
            <person name="La Ragione R."/>
            <person name="Hildebrand F."/>
            <person name="Pallen M.J."/>
        </authorList>
    </citation>
    <scope>NUCLEOTIDE SEQUENCE</scope>
    <source>
        <strain evidence="9">1063</strain>
    </source>
</reference>
<organism evidence="9 10">
    <name type="scientific">Candidatus Limadaptatus stercorigallinarum</name>
    <dbReference type="NCBI Taxonomy" id="2840845"/>
    <lineage>
        <taxon>Bacteria</taxon>
        <taxon>Bacillati</taxon>
        <taxon>Bacillota</taxon>
        <taxon>Clostridia</taxon>
        <taxon>Eubacteriales</taxon>
        <taxon>Candidatus Limadaptatus</taxon>
    </lineage>
</organism>
<feature type="binding site" evidence="7">
    <location>
        <position position="214"/>
    </location>
    <ligand>
        <name>substrate</name>
    </ligand>
</feature>
<comment type="subunit">
    <text evidence="7">Homodimer. Within each dimer, one monomer is responsible for RNA recognition and catalysis, while the other monomer binds to the replacement base PreQ1.</text>
</comment>
<dbReference type="AlphaFoldDB" id="A0A9D1HQE9"/>
<dbReference type="NCBIfam" id="TIGR00449">
    <property type="entry name" value="tgt_general"/>
    <property type="match status" value="1"/>
</dbReference>
<dbReference type="InterPro" id="IPR050076">
    <property type="entry name" value="ArchSynthase1/Queuine_TRR"/>
</dbReference>
<dbReference type="InterPro" id="IPR002616">
    <property type="entry name" value="tRNA_ribo_trans-like"/>
</dbReference>
<keyword evidence="4 7" id="KW-0671">Queuosine biosynthesis</keyword>
<feature type="active site" description="Proton acceptor" evidence="7">
    <location>
        <position position="91"/>
    </location>
</feature>
<dbReference type="NCBIfam" id="TIGR00430">
    <property type="entry name" value="Q_tRNA_tgt"/>
    <property type="match status" value="1"/>
</dbReference>
<feature type="binding site" evidence="7">
    <location>
        <position position="145"/>
    </location>
    <ligand>
        <name>substrate</name>
    </ligand>
</feature>
<sequence>MKFEVIHTCKQSGARVGRLYTEHGVIDTPCFMPVGTKATVKGLSPEEVKATGAQILLSNTYHLYLRPGHELIERAGGLHRFMNWDGAILTDSGGFQVFSLSSLRRISDEGMEFNSFIDGSKHFFSPEKSMEIQRALGSDIVMAFDELTAPDISHEKAEEAMNRTLHWLDRCASVKLKSHQTLFPIIQGNMYADLRLESLKRSVPYATCGIAIGGLSVGETAETMYSMLDALAPHLPKDMPHYLMGVGTADYIVEGVARGVDMFDCVLPTRIARNGTAMVRKGFLTIRNAPFAEDFTPIDGECDCYACRNYTRAYIRHLIKADEILGGRLLSIHNIRFLERLSAEIREAIMQDRYLDFKESFIKQYEG</sequence>
<feature type="binding site" evidence="7">
    <location>
        <begin position="91"/>
        <end position="95"/>
    </location>
    <ligand>
        <name>substrate</name>
    </ligand>
</feature>